<dbReference type="EMBL" id="BTFW01000001">
    <property type="protein sequence ID" value="GMM62050.1"/>
    <property type="molecule type" value="Genomic_DNA"/>
</dbReference>
<dbReference type="Gene3D" id="1.10.357.10">
    <property type="entry name" value="Tetracycline Repressor, domain 2"/>
    <property type="match status" value="1"/>
</dbReference>
<dbReference type="RefSeq" id="WP_317975670.1">
    <property type="nucleotide sequence ID" value="NZ_BTFW01000001.1"/>
</dbReference>
<accession>A0ABQ6P9X1</accession>
<keyword evidence="3" id="KW-0804">Transcription</keyword>
<dbReference type="PANTHER" id="PTHR47506">
    <property type="entry name" value="TRANSCRIPTIONAL REGULATORY PROTEIN"/>
    <property type="match status" value="1"/>
</dbReference>
<keyword evidence="2 4" id="KW-0238">DNA-binding</keyword>
<evidence type="ECO:0000313" key="8">
    <source>
        <dbReference type="Proteomes" id="UP001187221"/>
    </source>
</evidence>
<evidence type="ECO:0000256" key="5">
    <source>
        <dbReference type="SAM" id="MobiDB-lite"/>
    </source>
</evidence>
<dbReference type="InterPro" id="IPR036271">
    <property type="entry name" value="Tet_transcr_reg_TetR-rel_C_sf"/>
</dbReference>
<gene>
    <name evidence="7" type="ORF">NUTIK01_28270</name>
</gene>
<dbReference type="Proteomes" id="UP001187221">
    <property type="component" value="Unassembled WGS sequence"/>
</dbReference>
<evidence type="ECO:0000259" key="6">
    <source>
        <dbReference type="PROSITE" id="PS50977"/>
    </source>
</evidence>
<reference evidence="7 8" key="1">
    <citation type="submission" date="2023-06" db="EMBL/GenBank/DDBJ databases">
        <title>Draft genome sequence of Novosphingobium sp. strain IK01.</title>
        <authorList>
            <person name="Hatamoto M."/>
            <person name="Ikarashi T."/>
            <person name="Yamaguchi T."/>
        </authorList>
    </citation>
    <scope>NUCLEOTIDE SEQUENCE [LARGE SCALE GENOMIC DNA]</scope>
    <source>
        <strain evidence="7 8">IK01</strain>
    </source>
</reference>
<name>A0ABQ6P9X1_9SPHN</name>
<evidence type="ECO:0000313" key="7">
    <source>
        <dbReference type="EMBL" id="GMM62050.1"/>
    </source>
</evidence>
<protein>
    <submittedName>
        <fullName evidence="7">TetR/AcrR family transcriptional regulator</fullName>
    </submittedName>
</protein>
<dbReference type="Pfam" id="PF16925">
    <property type="entry name" value="TetR_C_13"/>
    <property type="match status" value="1"/>
</dbReference>
<dbReference type="InterPro" id="IPR011075">
    <property type="entry name" value="TetR_C"/>
</dbReference>
<dbReference type="PANTHER" id="PTHR47506:SF6">
    <property type="entry name" value="HTH-TYPE TRANSCRIPTIONAL REPRESSOR NEMR"/>
    <property type="match status" value="1"/>
</dbReference>
<keyword evidence="1" id="KW-0805">Transcription regulation</keyword>
<dbReference type="PROSITE" id="PS50977">
    <property type="entry name" value="HTH_TETR_2"/>
    <property type="match status" value="1"/>
</dbReference>
<dbReference type="InterPro" id="IPR009057">
    <property type="entry name" value="Homeodomain-like_sf"/>
</dbReference>
<dbReference type="SUPFAM" id="SSF48498">
    <property type="entry name" value="Tetracyclin repressor-like, C-terminal domain"/>
    <property type="match status" value="1"/>
</dbReference>
<feature type="domain" description="HTH tetR-type" evidence="6">
    <location>
        <begin position="19"/>
        <end position="79"/>
    </location>
</feature>
<evidence type="ECO:0000256" key="2">
    <source>
        <dbReference type="ARBA" id="ARBA00023125"/>
    </source>
</evidence>
<evidence type="ECO:0000256" key="3">
    <source>
        <dbReference type="ARBA" id="ARBA00023163"/>
    </source>
</evidence>
<dbReference type="InterPro" id="IPR001647">
    <property type="entry name" value="HTH_TetR"/>
</dbReference>
<comment type="caution">
    <text evidence="7">The sequence shown here is derived from an EMBL/GenBank/DDBJ whole genome shotgun (WGS) entry which is preliminary data.</text>
</comment>
<evidence type="ECO:0000256" key="4">
    <source>
        <dbReference type="PROSITE-ProRule" id="PRU00335"/>
    </source>
</evidence>
<organism evidence="7 8">
    <name type="scientific">Novosphingobium pituita</name>
    <dbReference type="NCBI Taxonomy" id="3056842"/>
    <lineage>
        <taxon>Bacteria</taxon>
        <taxon>Pseudomonadati</taxon>
        <taxon>Pseudomonadota</taxon>
        <taxon>Alphaproteobacteria</taxon>
        <taxon>Sphingomonadales</taxon>
        <taxon>Sphingomonadaceae</taxon>
        <taxon>Novosphingobium</taxon>
    </lineage>
</organism>
<feature type="region of interest" description="Disordered" evidence="5">
    <location>
        <begin position="1"/>
        <end position="21"/>
    </location>
</feature>
<feature type="DNA-binding region" description="H-T-H motif" evidence="4">
    <location>
        <begin position="42"/>
        <end position="61"/>
    </location>
</feature>
<dbReference type="Pfam" id="PF00440">
    <property type="entry name" value="TetR_N"/>
    <property type="match status" value="1"/>
</dbReference>
<dbReference type="PRINTS" id="PR00455">
    <property type="entry name" value="HTHTETR"/>
</dbReference>
<proteinExistence type="predicted"/>
<dbReference type="SUPFAM" id="SSF46689">
    <property type="entry name" value="Homeodomain-like"/>
    <property type="match status" value="1"/>
</dbReference>
<evidence type="ECO:0000256" key="1">
    <source>
        <dbReference type="ARBA" id="ARBA00023015"/>
    </source>
</evidence>
<keyword evidence="8" id="KW-1185">Reference proteome</keyword>
<sequence>MSDAPAKRRGRPKSKPEDAGARQALIRAGLEHLTEKGYSAVGVDEILRSAEVPKGSFYHYFKSKADFGAQLVEAYHTFFVGMLERSLSNADLPPLERLRAFTLEAEAGMARHGFRKGCLVGNLGQEMGALPEPFRDQLVAVLTDWQERTRRCLARAQSEGTLARSHDPGQLSAFFWIGWEGAVLRAKLERSPEPLRAFSDQFFRFVTS</sequence>